<evidence type="ECO:0000313" key="3">
    <source>
        <dbReference type="EMBL" id="RAW42391.1"/>
    </source>
</evidence>
<reference evidence="1" key="2">
    <citation type="submission" date="2018-10" db="EMBL/GenBank/DDBJ databases">
        <title>Effector identification in a new, highly contiguous assembly of the strawberry crown rot pathogen Phytophthora cactorum.</title>
        <authorList>
            <person name="Armitage A.D."/>
            <person name="Nellist C.F."/>
            <person name="Bates H."/>
            <person name="Vickerstaff R.J."/>
            <person name="Harrison R.J."/>
        </authorList>
    </citation>
    <scope>NUCLEOTIDE SEQUENCE</scope>
    <source>
        <strain evidence="1">4040</strain>
    </source>
</reference>
<gene>
    <name evidence="2" type="ORF">JG687_00010460</name>
    <name evidence="3" type="ORF">PC110_g1395</name>
    <name evidence="1" type="ORF">PC117_g13866</name>
</gene>
<evidence type="ECO:0000313" key="4">
    <source>
        <dbReference type="Proteomes" id="UP000251314"/>
    </source>
</evidence>
<evidence type="ECO:0000313" key="1">
    <source>
        <dbReference type="EMBL" id="KAG2929956.1"/>
    </source>
</evidence>
<dbReference type="AlphaFoldDB" id="A0A329T0P9"/>
<protein>
    <submittedName>
        <fullName evidence="3">Uncharacterized protein</fullName>
    </submittedName>
</protein>
<organism evidence="3 4">
    <name type="scientific">Phytophthora cactorum</name>
    <dbReference type="NCBI Taxonomy" id="29920"/>
    <lineage>
        <taxon>Eukaryota</taxon>
        <taxon>Sar</taxon>
        <taxon>Stramenopiles</taxon>
        <taxon>Oomycota</taxon>
        <taxon>Peronosporomycetes</taxon>
        <taxon>Peronosporales</taxon>
        <taxon>Peronosporaceae</taxon>
        <taxon>Phytophthora</taxon>
    </lineage>
</organism>
<dbReference type="Proteomes" id="UP000688947">
    <property type="component" value="Unassembled WGS sequence"/>
</dbReference>
<reference evidence="2" key="3">
    <citation type="submission" date="2021-01" db="EMBL/GenBank/DDBJ databases">
        <title>Phytophthora aleatoria, a newly-described species from Pinus radiata is distinct from Phytophthora cactorum isolates based on comparative genomics.</title>
        <authorList>
            <person name="Mcdougal R."/>
            <person name="Panda P."/>
            <person name="Williams N."/>
            <person name="Studholme D.J."/>
        </authorList>
    </citation>
    <scope>NUCLEOTIDE SEQUENCE</scope>
    <source>
        <strain evidence="2">NZFS 3830</strain>
    </source>
</reference>
<dbReference type="EMBL" id="JAENGZ010000593">
    <property type="protein sequence ID" value="KAG6956665.1"/>
    <property type="molecule type" value="Genomic_DNA"/>
</dbReference>
<proteinExistence type="predicted"/>
<dbReference type="VEuPathDB" id="FungiDB:PC110_g1395"/>
<dbReference type="OrthoDB" id="167162at2759"/>
<accession>A0A329T0P9</accession>
<evidence type="ECO:0000313" key="2">
    <source>
        <dbReference type="EMBL" id="KAG6956665.1"/>
    </source>
</evidence>
<reference evidence="3 4" key="1">
    <citation type="submission" date="2018-01" db="EMBL/GenBank/DDBJ databases">
        <title>Draft genome of the strawberry crown rot pathogen Phytophthora cactorum.</title>
        <authorList>
            <person name="Armitage A.D."/>
            <person name="Lysoe E."/>
            <person name="Nellist C.F."/>
            <person name="Harrison R.J."/>
            <person name="Brurberg M.B."/>
        </authorList>
    </citation>
    <scope>NUCLEOTIDE SEQUENCE [LARGE SCALE GENOMIC DNA]</scope>
    <source>
        <strain evidence="3 4">10300</strain>
    </source>
</reference>
<dbReference type="Proteomes" id="UP000251314">
    <property type="component" value="Unassembled WGS sequence"/>
</dbReference>
<dbReference type="EMBL" id="RCMK01000417">
    <property type="protein sequence ID" value="KAG2929956.1"/>
    <property type="molecule type" value="Genomic_DNA"/>
</dbReference>
<name>A0A329T0P9_9STRA</name>
<dbReference type="EMBL" id="MJFZ01000016">
    <property type="protein sequence ID" value="RAW42391.1"/>
    <property type="molecule type" value="Genomic_DNA"/>
</dbReference>
<dbReference type="Proteomes" id="UP000736787">
    <property type="component" value="Unassembled WGS sequence"/>
</dbReference>
<keyword evidence="4" id="KW-1185">Reference proteome</keyword>
<sequence length="125" mass="13804">MDLQGREMAREGKNARIEAVVARLGRELQQTVAAPAVRDDDSGWILKITISSAEQEAGGALITGVEETAVHTVGKVGKATGLYLLGNDWYRAYQTYLVPIFVILLNRWYTEGVVPKSFSRPTYFA</sequence>
<comment type="caution">
    <text evidence="3">The sequence shown here is derived from an EMBL/GenBank/DDBJ whole genome shotgun (WGS) entry which is preliminary data.</text>
</comment>